<evidence type="ECO:0000256" key="1">
    <source>
        <dbReference type="ARBA" id="ARBA00004173"/>
    </source>
</evidence>
<dbReference type="Pfam" id="PF17177">
    <property type="entry name" value="PPR_long"/>
    <property type="match status" value="1"/>
</dbReference>
<evidence type="ECO:0000259" key="8">
    <source>
        <dbReference type="Pfam" id="PF17177"/>
    </source>
</evidence>
<dbReference type="Pfam" id="PF13812">
    <property type="entry name" value="PPR_3"/>
    <property type="match status" value="1"/>
</dbReference>
<evidence type="ECO:0000256" key="7">
    <source>
        <dbReference type="SAM" id="MobiDB-lite"/>
    </source>
</evidence>
<feature type="repeat" description="PPR" evidence="6">
    <location>
        <begin position="464"/>
        <end position="498"/>
    </location>
</feature>
<dbReference type="PROSITE" id="PS51375">
    <property type="entry name" value="PPR"/>
    <property type="match status" value="1"/>
</dbReference>
<dbReference type="SUPFAM" id="SSF48452">
    <property type="entry name" value="TPR-like"/>
    <property type="match status" value="1"/>
</dbReference>
<evidence type="ECO:0000313" key="10">
    <source>
        <dbReference type="Proteomes" id="UP001418222"/>
    </source>
</evidence>
<keyword evidence="10" id="KW-1185">Reference proteome</keyword>
<dbReference type="Proteomes" id="UP001418222">
    <property type="component" value="Unassembled WGS sequence"/>
</dbReference>
<dbReference type="InterPro" id="IPR033443">
    <property type="entry name" value="PROP1-like_PPR_dom"/>
</dbReference>
<evidence type="ECO:0000256" key="2">
    <source>
        <dbReference type="ARBA" id="ARBA00007626"/>
    </source>
</evidence>
<name>A0AAP0G210_9ASPA</name>
<reference evidence="9 10" key="1">
    <citation type="journal article" date="2022" name="Nat. Plants">
        <title>Genomes of leafy and leafless Platanthera orchids illuminate the evolution of mycoheterotrophy.</title>
        <authorList>
            <person name="Li M.H."/>
            <person name="Liu K.W."/>
            <person name="Li Z."/>
            <person name="Lu H.C."/>
            <person name="Ye Q.L."/>
            <person name="Zhang D."/>
            <person name="Wang J.Y."/>
            <person name="Li Y.F."/>
            <person name="Zhong Z.M."/>
            <person name="Liu X."/>
            <person name="Yu X."/>
            <person name="Liu D.K."/>
            <person name="Tu X.D."/>
            <person name="Liu B."/>
            <person name="Hao Y."/>
            <person name="Liao X.Y."/>
            <person name="Jiang Y.T."/>
            <person name="Sun W.H."/>
            <person name="Chen J."/>
            <person name="Chen Y.Q."/>
            <person name="Ai Y."/>
            <person name="Zhai J.W."/>
            <person name="Wu S.S."/>
            <person name="Zhou Z."/>
            <person name="Hsiao Y.Y."/>
            <person name="Wu W.L."/>
            <person name="Chen Y.Y."/>
            <person name="Lin Y.F."/>
            <person name="Hsu J.L."/>
            <person name="Li C.Y."/>
            <person name="Wang Z.W."/>
            <person name="Zhao X."/>
            <person name="Zhong W.Y."/>
            <person name="Ma X.K."/>
            <person name="Ma L."/>
            <person name="Huang J."/>
            <person name="Chen G.Z."/>
            <person name="Huang M.Z."/>
            <person name="Huang L."/>
            <person name="Peng D.H."/>
            <person name="Luo Y.B."/>
            <person name="Zou S.Q."/>
            <person name="Chen S.P."/>
            <person name="Lan S."/>
            <person name="Tsai W.C."/>
            <person name="Van de Peer Y."/>
            <person name="Liu Z.J."/>
        </authorList>
    </citation>
    <scope>NUCLEOTIDE SEQUENCE [LARGE SCALE GENOMIC DNA]</scope>
    <source>
        <strain evidence="9">Lor287</strain>
    </source>
</reference>
<evidence type="ECO:0000313" key="9">
    <source>
        <dbReference type="EMBL" id="KAK8934276.1"/>
    </source>
</evidence>
<evidence type="ECO:0000256" key="5">
    <source>
        <dbReference type="ARBA" id="ARBA00023128"/>
    </source>
</evidence>
<evidence type="ECO:0000256" key="6">
    <source>
        <dbReference type="PROSITE-ProRule" id="PRU00708"/>
    </source>
</evidence>
<evidence type="ECO:0000256" key="3">
    <source>
        <dbReference type="ARBA" id="ARBA00022737"/>
    </source>
</evidence>
<dbReference type="EMBL" id="JBBWWQ010000012">
    <property type="protein sequence ID" value="KAK8934276.1"/>
    <property type="molecule type" value="Genomic_DNA"/>
</dbReference>
<dbReference type="InterPro" id="IPR002885">
    <property type="entry name" value="PPR_rpt"/>
</dbReference>
<keyword evidence="3" id="KW-0677">Repeat</keyword>
<dbReference type="GO" id="GO:0003729">
    <property type="term" value="F:mRNA binding"/>
    <property type="evidence" value="ECO:0007669"/>
    <property type="project" value="UniProtKB-ARBA"/>
</dbReference>
<protein>
    <submittedName>
        <fullName evidence="9">Pentatricopeptide repeat-containing protein</fullName>
    </submittedName>
</protein>
<accession>A0AAP0G210</accession>
<gene>
    <name evidence="9" type="ORF">KSP39_PZI014940</name>
</gene>
<dbReference type="GO" id="GO:0005739">
    <property type="term" value="C:mitochondrion"/>
    <property type="evidence" value="ECO:0007669"/>
    <property type="project" value="UniProtKB-SubCell"/>
</dbReference>
<comment type="caution">
    <text evidence="9">The sequence shown here is derived from an EMBL/GenBank/DDBJ whole genome shotgun (WGS) entry which is preliminary data.</text>
</comment>
<dbReference type="Gene3D" id="1.25.40.10">
    <property type="entry name" value="Tetratricopeptide repeat domain"/>
    <property type="match status" value="2"/>
</dbReference>
<dbReference type="InterPro" id="IPR011990">
    <property type="entry name" value="TPR-like_helical_dom_sf"/>
</dbReference>
<comment type="similarity">
    <text evidence="2">Belongs to the PPR family. P subfamily.</text>
</comment>
<feature type="domain" description="PROP1-like PPR" evidence="8">
    <location>
        <begin position="438"/>
        <end position="581"/>
    </location>
</feature>
<organism evidence="9 10">
    <name type="scientific">Platanthera zijinensis</name>
    <dbReference type="NCBI Taxonomy" id="2320716"/>
    <lineage>
        <taxon>Eukaryota</taxon>
        <taxon>Viridiplantae</taxon>
        <taxon>Streptophyta</taxon>
        <taxon>Embryophyta</taxon>
        <taxon>Tracheophyta</taxon>
        <taxon>Spermatophyta</taxon>
        <taxon>Magnoliopsida</taxon>
        <taxon>Liliopsida</taxon>
        <taxon>Asparagales</taxon>
        <taxon>Orchidaceae</taxon>
        <taxon>Orchidoideae</taxon>
        <taxon>Orchideae</taxon>
        <taxon>Orchidinae</taxon>
        <taxon>Platanthera</taxon>
    </lineage>
</organism>
<evidence type="ECO:0000256" key="4">
    <source>
        <dbReference type="ARBA" id="ARBA00022946"/>
    </source>
</evidence>
<proteinExistence type="inferred from homology"/>
<sequence length="626" mass="70491">MWAIRRASNPIRNQGCYILFNHTIYANTEVPSDMKIGGQYSRMYQIRGACRLTKPISHGDLWLGRSFAWSVNRSSQFATMPSDVEESSDTDGGGEGGSSELDLESSPETLKIKLLMAEDDNKLDCEGDIVEEDGGDAFEDTLGLPDAEADGKKEITKKITSSELLKIMGNHFSPNNALDQWVGGGNSLGPSEVSFVVLNLRKRGWYGKALQFMEWVEGHKHIEYGEREYASHLDLVVKVLGLHKAENYIKTIPESFRGELVYRTLLANCVVALNVKKAEEVFNKIRDLGFPISTFSFNQLLLLYKRVDPKKISDVLKLMEKKDAKPSLFTYRLLIDIKGQRYDISGMEEVIATMKAEGMEPDLFLQVTIAKHYAAAGKKEKAEKMARDMEGDDIAENRVACNLLLPLYASLGKIDDVERLWKVCEHNPQLTECFAAIEAWGKLGKVEQAEQVFEKMTKSWGKLSAKYYNVLLKVYANRGLLSKGKELAKRMSDDGCKIGPLTWDLLVKLYAEGGEVEKADSILQKATEGSPLKPLFDSYIHVLRKYADRGDIHNAEKIFHKLRQVGYVGRMKQYQLLLQAYINAKVPAYGFRERMKADNIFPNSGTLAQLRAVDAFKKTEISELLD</sequence>
<feature type="region of interest" description="Disordered" evidence="7">
    <location>
        <begin position="78"/>
        <end position="104"/>
    </location>
</feature>
<dbReference type="AlphaFoldDB" id="A0AAP0G210"/>
<keyword evidence="5" id="KW-0496">Mitochondrion</keyword>
<keyword evidence="4" id="KW-0809">Transit peptide</keyword>
<dbReference type="PANTHER" id="PTHR45717">
    <property type="entry name" value="OS12G0527900 PROTEIN"/>
    <property type="match status" value="1"/>
</dbReference>
<dbReference type="PANTHER" id="PTHR45717:SF15">
    <property type="entry name" value="AGL218WP"/>
    <property type="match status" value="1"/>
</dbReference>
<dbReference type="FunFam" id="1.25.40.10:FF:000394">
    <property type="entry name" value="Pentatricopeptide repeat-containing protein, mitochondrial"/>
    <property type="match status" value="1"/>
</dbReference>
<comment type="subcellular location">
    <subcellularLocation>
        <location evidence="1">Mitochondrion</location>
    </subcellularLocation>
</comment>
<dbReference type="NCBIfam" id="TIGR00756">
    <property type="entry name" value="PPR"/>
    <property type="match status" value="1"/>
</dbReference>